<dbReference type="PROSITE" id="PS50050">
    <property type="entry name" value="TNFR_NGFR_2"/>
    <property type="match status" value="2"/>
</dbReference>
<dbReference type="GeneTree" id="ENSGT00940000162635"/>
<evidence type="ECO:0000256" key="5">
    <source>
        <dbReference type="ARBA" id="ARBA00022737"/>
    </source>
</evidence>
<dbReference type="Gene3D" id="2.10.50.10">
    <property type="entry name" value="Tumor Necrosis Factor Receptor, subunit A, domain 2"/>
    <property type="match status" value="3"/>
</dbReference>
<evidence type="ECO:0000313" key="18">
    <source>
        <dbReference type="Proteomes" id="UP000007267"/>
    </source>
</evidence>
<dbReference type="STRING" id="13735.ENSPSIP00000020055"/>
<evidence type="ECO:0000256" key="3">
    <source>
        <dbReference type="ARBA" id="ARBA00022703"/>
    </source>
</evidence>
<keyword evidence="2 13" id="KW-0812">Transmembrane</keyword>
<dbReference type="Gene3D" id="1.10.533.10">
    <property type="entry name" value="Death Domain, Fas"/>
    <property type="match status" value="1"/>
</dbReference>
<evidence type="ECO:0000259" key="15">
    <source>
        <dbReference type="PROSITE" id="PS50017"/>
    </source>
</evidence>
<evidence type="ECO:0000256" key="2">
    <source>
        <dbReference type="ARBA" id="ARBA00022692"/>
    </source>
</evidence>
<evidence type="ECO:0000256" key="11">
    <source>
        <dbReference type="PROSITE-ProRule" id="PRU00206"/>
    </source>
</evidence>
<proteinExistence type="predicted"/>
<dbReference type="GO" id="GO:0004888">
    <property type="term" value="F:transmembrane signaling receptor activity"/>
    <property type="evidence" value="ECO:0007669"/>
    <property type="project" value="UniProtKB-ARBA"/>
</dbReference>
<dbReference type="eggNOG" id="ENOG502RBEC">
    <property type="taxonomic scope" value="Eukaryota"/>
</dbReference>
<dbReference type="InterPro" id="IPR034029">
    <property type="entry name" value="TNFRSF10A/B_death"/>
</dbReference>
<feature type="chain" id="PRO_5003903101" evidence="14">
    <location>
        <begin position="23"/>
        <end position="403"/>
    </location>
</feature>
<comment type="subcellular location">
    <subcellularLocation>
        <location evidence="1">Membrane</location>
        <topology evidence="1">Single-pass type I membrane protein</topology>
    </subcellularLocation>
</comment>
<dbReference type="Pfam" id="PF00020">
    <property type="entry name" value="TNFR_c6"/>
    <property type="match status" value="2"/>
</dbReference>
<keyword evidence="8 11" id="KW-1015">Disulfide bond</keyword>
<keyword evidence="7 13" id="KW-0472">Membrane</keyword>
<sequence length="403" mass="44967">MSPGLASVLLLLLCAFAHEARPASISLTRSLEGPRSIPRAFSHSTEDSEFDEHEDHLRKTCPAGFYLNASMKCDKCEEGIEFTEFPNALSRCLPCHVCRKDEVQLSPCHSSKDTQCACKNGTFCSPDHPCEICQKCRTRCPEGEVQVSSCTLQSDIQCAHPTSPPPAAGRITGMTVAGILVLLAVVGALLGVWWWRRRNRKSSSEGDPTKKSASIKAHHILSPLRNCARRRPGTQDNMRNEQLDQESRSVLLTVSDPEEAAREESQGETRAPQATAPKLEVLQQNPASGMASKRRKLVPIGEQNPIDILRCSFEIFTQEVPFKDWRRFGRALLLSENEIELAERSDKYSQEPHYQMLNTWQNKTGAGASVNQLLETLEKIDLRGVADIIRAKLTDLYKEEELN</sequence>
<evidence type="ECO:0000256" key="10">
    <source>
        <dbReference type="ARBA" id="ARBA00023180"/>
    </source>
</evidence>
<dbReference type="Ensembl" id="ENSPSIT00000020149.1">
    <property type="protein sequence ID" value="ENSPSIP00000020055.1"/>
    <property type="gene ID" value="ENSPSIG00000017775.1"/>
</dbReference>
<evidence type="ECO:0000256" key="4">
    <source>
        <dbReference type="ARBA" id="ARBA00022729"/>
    </source>
</evidence>
<evidence type="ECO:0000259" key="16">
    <source>
        <dbReference type="PROSITE" id="PS50050"/>
    </source>
</evidence>
<evidence type="ECO:0000256" key="1">
    <source>
        <dbReference type="ARBA" id="ARBA00004479"/>
    </source>
</evidence>
<dbReference type="PANTHER" id="PTHR46330">
    <property type="entry name" value="TUMOR NECROSIS FACTOR RECEPTOR SUPERFAMILY MEMBER 10B"/>
    <property type="match status" value="1"/>
</dbReference>
<evidence type="ECO:0000256" key="12">
    <source>
        <dbReference type="SAM" id="MobiDB-lite"/>
    </source>
</evidence>
<dbReference type="CTD" id="8795"/>
<dbReference type="GeneID" id="102458875"/>
<dbReference type="PROSITE" id="PS50017">
    <property type="entry name" value="DEATH_DOMAIN"/>
    <property type="match status" value="1"/>
</dbReference>
<feature type="domain" description="Death" evidence="15">
    <location>
        <begin position="324"/>
        <end position="393"/>
    </location>
</feature>
<dbReference type="RefSeq" id="XP_006135590.1">
    <property type="nucleotide sequence ID" value="XM_006135528.3"/>
</dbReference>
<feature type="compositionally biased region" description="Basic and acidic residues" evidence="12">
    <location>
        <begin position="238"/>
        <end position="247"/>
    </location>
</feature>
<dbReference type="GO" id="GO:0009986">
    <property type="term" value="C:cell surface"/>
    <property type="evidence" value="ECO:0007669"/>
    <property type="project" value="TreeGrafter"/>
</dbReference>
<feature type="transmembrane region" description="Helical" evidence="13">
    <location>
        <begin position="171"/>
        <end position="195"/>
    </location>
</feature>
<feature type="signal peptide" evidence="14">
    <location>
        <begin position="1"/>
        <end position="22"/>
    </location>
</feature>
<dbReference type="CDD" id="cd08315">
    <property type="entry name" value="Death_TRAILR_DR4_DR5"/>
    <property type="match status" value="1"/>
</dbReference>
<evidence type="ECO:0000256" key="7">
    <source>
        <dbReference type="ARBA" id="ARBA00023136"/>
    </source>
</evidence>
<dbReference type="GO" id="GO:0036462">
    <property type="term" value="P:TRAIL-activated apoptotic signaling pathway"/>
    <property type="evidence" value="ECO:0007669"/>
    <property type="project" value="TreeGrafter"/>
</dbReference>
<comment type="caution">
    <text evidence="11">Lacks conserved residue(s) required for the propagation of feature annotation.</text>
</comment>
<organism evidence="17 18">
    <name type="scientific">Pelodiscus sinensis</name>
    <name type="common">Chinese softshell turtle</name>
    <name type="synonym">Trionyx sinensis</name>
    <dbReference type="NCBI Taxonomy" id="13735"/>
    <lineage>
        <taxon>Eukaryota</taxon>
        <taxon>Metazoa</taxon>
        <taxon>Chordata</taxon>
        <taxon>Craniata</taxon>
        <taxon>Vertebrata</taxon>
        <taxon>Euteleostomi</taxon>
        <taxon>Archelosauria</taxon>
        <taxon>Testudinata</taxon>
        <taxon>Testudines</taxon>
        <taxon>Cryptodira</taxon>
        <taxon>Trionychia</taxon>
        <taxon>Trionychidae</taxon>
        <taxon>Pelodiscus</taxon>
    </lineage>
</organism>
<keyword evidence="10" id="KW-0325">Glycoprotein</keyword>
<name>K7GIE4_PELSI</name>
<feature type="domain" description="TNFR-Cys" evidence="16">
    <location>
        <begin position="117"/>
        <end position="158"/>
    </location>
</feature>
<accession>K7GIE4</accession>
<dbReference type="GO" id="GO:0043065">
    <property type="term" value="P:positive regulation of apoptotic process"/>
    <property type="evidence" value="ECO:0007669"/>
    <property type="project" value="TreeGrafter"/>
</dbReference>
<dbReference type="InterPro" id="IPR011029">
    <property type="entry name" value="DEATH-like_dom_sf"/>
</dbReference>
<dbReference type="HOGENOM" id="CLU_038161_1_0_1"/>
<dbReference type="GO" id="GO:0005886">
    <property type="term" value="C:plasma membrane"/>
    <property type="evidence" value="ECO:0007669"/>
    <property type="project" value="TreeGrafter"/>
</dbReference>
<dbReference type="PANTHER" id="PTHR46330:SF17">
    <property type="entry name" value="TUMOR NECROSIS FACTOR RECEPTOR SUPERFAMILY, MEMBER 10B"/>
    <property type="match status" value="1"/>
</dbReference>
<feature type="disulfide bond" evidence="11">
    <location>
        <begin position="95"/>
        <end position="108"/>
    </location>
</feature>
<dbReference type="InterPro" id="IPR034024">
    <property type="entry name" value="TNFRSF10_N"/>
</dbReference>
<dbReference type="OrthoDB" id="9417953at2759"/>
<dbReference type="SUPFAM" id="SSF47986">
    <property type="entry name" value="DEATH domain"/>
    <property type="match status" value="1"/>
</dbReference>
<feature type="repeat" description="TNFR-Cys" evidence="11">
    <location>
        <begin position="117"/>
        <end position="158"/>
    </location>
</feature>
<evidence type="ECO:0000256" key="13">
    <source>
        <dbReference type="SAM" id="Phobius"/>
    </source>
</evidence>
<keyword evidence="9" id="KW-0675">Receptor</keyword>
<dbReference type="FunFam" id="2.10.50.10:FF:000004">
    <property type="entry name" value="Tumor necrosis factor receptor superfamily member 6"/>
    <property type="match status" value="1"/>
</dbReference>
<dbReference type="SMART" id="SM00208">
    <property type="entry name" value="TNFR"/>
    <property type="match status" value="2"/>
</dbReference>
<feature type="disulfide bond" evidence="11">
    <location>
        <begin position="140"/>
        <end position="158"/>
    </location>
</feature>
<keyword evidence="4 14" id="KW-0732">Signal</keyword>
<evidence type="ECO:0000256" key="9">
    <source>
        <dbReference type="ARBA" id="ARBA00023170"/>
    </source>
</evidence>
<dbReference type="SUPFAM" id="SSF57586">
    <property type="entry name" value="TNF receptor-like"/>
    <property type="match status" value="3"/>
</dbReference>
<evidence type="ECO:0000256" key="14">
    <source>
        <dbReference type="SAM" id="SignalP"/>
    </source>
</evidence>
<dbReference type="Proteomes" id="UP000007267">
    <property type="component" value="Unassembled WGS sequence"/>
</dbReference>
<keyword evidence="5" id="KW-0677">Repeat</keyword>
<dbReference type="EMBL" id="AGCU01168843">
    <property type="status" value="NOT_ANNOTATED_CDS"/>
    <property type="molecule type" value="Genomic_DNA"/>
</dbReference>
<feature type="region of interest" description="Disordered" evidence="12">
    <location>
        <begin position="225"/>
        <end position="296"/>
    </location>
</feature>
<dbReference type="CDD" id="cd10580">
    <property type="entry name" value="TNFRSF10"/>
    <property type="match status" value="1"/>
</dbReference>
<protein>
    <submittedName>
        <fullName evidence="17">Tumor necrosis factor receptor superfamily member 10B</fullName>
    </submittedName>
</protein>
<dbReference type="SMART" id="SM00005">
    <property type="entry name" value="DEATH"/>
    <property type="match status" value="1"/>
</dbReference>
<dbReference type="InterPro" id="IPR052491">
    <property type="entry name" value="TNFRSF10"/>
</dbReference>
<dbReference type="FunFam" id="2.10.50.10:FF:000016">
    <property type="entry name" value="Tumor necrosis factor receptor superfamily member 10B"/>
    <property type="match status" value="1"/>
</dbReference>
<dbReference type="InterPro" id="IPR000488">
    <property type="entry name" value="Death_dom"/>
</dbReference>
<dbReference type="InterPro" id="IPR001368">
    <property type="entry name" value="TNFR/NGFR_Cys_rich_reg"/>
</dbReference>
<reference evidence="18" key="1">
    <citation type="submission" date="2011-10" db="EMBL/GenBank/DDBJ databases">
        <authorList>
            <consortium name="Soft-shell Turtle Genome Consortium"/>
        </authorList>
    </citation>
    <scope>NUCLEOTIDE SEQUENCE [LARGE SCALE GENOMIC DNA]</scope>
    <source>
        <strain evidence="18">Daiwa-1</strain>
    </source>
</reference>
<dbReference type="KEGG" id="pss:102458875"/>
<reference evidence="17" key="3">
    <citation type="submission" date="2025-08" db="UniProtKB">
        <authorList>
            <consortium name="Ensembl"/>
        </authorList>
    </citation>
    <scope>IDENTIFICATION</scope>
</reference>
<evidence type="ECO:0000256" key="8">
    <source>
        <dbReference type="ARBA" id="ARBA00023157"/>
    </source>
</evidence>
<feature type="disulfide bond" evidence="11">
    <location>
        <begin position="118"/>
        <end position="133"/>
    </location>
</feature>
<dbReference type="AlphaFoldDB" id="K7GIE4"/>
<dbReference type="OMA" id="CQNGQDY"/>
<feature type="domain" description="TNFR-Cys" evidence="16">
    <location>
        <begin position="75"/>
        <end position="116"/>
    </location>
</feature>
<evidence type="ECO:0000313" key="17">
    <source>
        <dbReference type="Ensembl" id="ENSPSIP00000020055.1"/>
    </source>
</evidence>
<feature type="repeat" description="TNFR-Cys" evidence="11">
    <location>
        <begin position="75"/>
        <end position="116"/>
    </location>
</feature>
<keyword evidence="18" id="KW-1185">Reference proteome</keyword>
<evidence type="ECO:0000256" key="6">
    <source>
        <dbReference type="ARBA" id="ARBA00022989"/>
    </source>
</evidence>
<reference evidence="17" key="4">
    <citation type="submission" date="2025-09" db="UniProtKB">
        <authorList>
            <consortium name="Ensembl"/>
        </authorList>
    </citation>
    <scope>IDENTIFICATION</scope>
</reference>
<dbReference type="Pfam" id="PF00531">
    <property type="entry name" value="Death"/>
    <property type="match status" value="1"/>
</dbReference>
<feature type="disulfide bond" evidence="11">
    <location>
        <begin position="98"/>
        <end position="116"/>
    </location>
</feature>
<keyword evidence="3" id="KW-0053">Apoptosis</keyword>
<reference evidence="18" key="2">
    <citation type="journal article" date="2013" name="Nat. Genet.">
        <title>The draft genomes of soft-shell turtle and green sea turtle yield insights into the development and evolution of the turtle-specific body plan.</title>
        <authorList>
            <person name="Wang Z."/>
            <person name="Pascual-Anaya J."/>
            <person name="Zadissa A."/>
            <person name="Li W."/>
            <person name="Niimura Y."/>
            <person name="Huang Z."/>
            <person name="Li C."/>
            <person name="White S."/>
            <person name="Xiong Z."/>
            <person name="Fang D."/>
            <person name="Wang B."/>
            <person name="Ming Y."/>
            <person name="Chen Y."/>
            <person name="Zheng Y."/>
            <person name="Kuraku S."/>
            <person name="Pignatelli M."/>
            <person name="Herrero J."/>
            <person name="Beal K."/>
            <person name="Nozawa M."/>
            <person name="Li Q."/>
            <person name="Wang J."/>
            <person name="Zhang H."/>
            <person name="Yu L."/>
            <person name="Shigenobu S."/>
            <person name="Wang J."/>
            <person name="Liu J."/>
            <person name="Flicek P."/>
            <person name="Searle S."/>
            <person name="Wang J."/>
            <person name="Kuratani S."/>
            <person name="Yin Y."/>
            <person name="Aken B."/>
            <person name="Zhang G."/>
            <person name="Irie N."/>
        </authorList>
    </citation>
    <scope>NUCLEOTIDE SEQUENCE [LARGE SCALE GENOMIC DNA]</scope>
    <source>
        <strain evidence="18">Daiwa-1</strain>
    </source>
</reference>
<keyword evidence="6 13" id="KW-1133">Transmembrane helix</keyword>